<evidence type="ECO:0000313" key="1">
    <source>
        <dbReference type="EMBL" id="ERJ96521.1"/>
    </source>
</evidence>
<protein>
    <submittedName>
        <fullName evidence="1">Uncharacterized protein</fullName>
    </submittedName>
</protein>
<dbReference type="HOGENOM" id="CLU_2993982_0_0_9"/>
<reference evidence="1 2" key="1">
    <citation type="submission" date="2013-07" db="EMBL/GenBank/DDBJ databases">
        <authorList>
            <person name="Weinstock G."/>
            <person name="Sodergren E."/>
            <person name="Wylie T."/>
            <person name="Fulton L."/>
            <person name="Fulton R."/>
            <person name="Fronick C."/>
            <person name="O'Laughlin M."/>
            <person name="Godfrey J."/>
            <person name="Miner T."/>
            <person name="Herter B."/>
            <person name="Appelbaum E."/>
            <person name="Cordes M."/>
            <person name="Lek S."/>
            <person name="Wollam A."/>
            <person name="Pepin K.H."/>
            <person name="Palsikar V.B."/>
            <person name="Mitreva M."/>
            <person name="Wilson R.K."/>
        </authorList>
    </citation>
    <scope>NUCLEOTIDE SEQUENCE [LARGE SCALE GENOMIC DNA]</scope>
    <source>
        <strain evidence="1 2">ATCC 27760</strain>
    </source>
</reference>
<keyword evidence="2" id="KW-1185">Reference proteome</keyword>
<dbReference type="PATRIC" id="fig|411473.3.peg.929"/>
<dbReference type="AlphaFoldDB" id="U2KDB1"/>
<gene>
    <name evidence="1" type="ORF">RUMCAL_01126</name>
</gene>
<proteinExistence type="predicted"/>
<accession>U2KDB1</accession>
<comment type="caution">
    <text evidence="1">The sequence shown here is derived from an EMBL/GenBank/DDBJ whole genome shotgun (WGS) entry which is preliminary data.</text>
</comment>
<evidence type="ECO:0000313" key="2">
    <source>
        <dbReference type="Proteomes" id="UP000016662"/>
    </source>
</evidence>
<dbReference type="EMBL" id="AWVF01000131">
    <property type="protein sequence ID" value="ERJ96521.1"/>
    <property type="molecule type" value="Genomic_DNA"/>
</dbReference>
<sequence length="57" mass="6117">MQKNEFAAADKSAACFSILSHSVCVVNAFTEFLQNAGLSCGNTAYCVTEINFHDSLP</sequence>
<dbReference type="Proteomes" id="UP000016662">
    <property type="component" value="Unassembled WGS sequence"/>
</dbReference>
<name>U2KDB1_9FIRM</name>
<organism evidence="1 2">
    <name type="scientific">Ruminococcus callidus ATCC 27760</name>
    <dbReference type="NCBI Taxonomy" id="411473"/>
    <lineage>
        <taxon>Bacteria</taxon>
        <taxon>Bacillati</taxon>
        <taxon>Bacillota</taxon>
        <taxon>Clostridia</taxon>
        <taxon>Eubacteriales</taxon>
        <taxon>Oscillospiraceae</taxon>
        <taxon>Ruminococcus</taxon>
    </lineage>
</organism>